<dbReference type="Pfam" id="PF00437">
    <property type="entry name" value="T2SSE"/>
    <property type="match status" value="1"/>
</dbReference>
<dbReference type="CDD" id="cd01129">
    <property type="entry name" value="PulE-GspE-like"/>
    <property type="match status" value="1"/>
</dbReference>
<dbReference type="InterPro" id="IPR027417">
    <property type="entry name" value="P-loop_NTPase"/>
</dbReference>
<evidence type="ECO:0000313" key="5">
    <source>
        <dbReference type="EMBL" id="OZC01276.1"/>
    </source>
</evidence>
<dbReference type="FunFam" id="3.40.50.300:FF:000398">
    <property type="entry name" value="Type IV pilus assembly ATPase PilB"/>
    <property type="match status" value="1"/>
</dbReference>
<protein>
    <recommendedName>
        <fullName evidence="4">Bacterial type II secretion system protein E domain-containing protein</fullName>
    </recommendedName>
</protein>
<organism evidence="5 6">
    <name type="scientific">Rubricoccus marinus</name>
    <dbReference type="NCBI Taxonomy" id="716817"/>
    <lineage>
        <taxon>Bacteria</taxon>
        <taxon>Pseudomonadati</taxon>
        <taxon>Rhodothermota</taxon>
        <taxon>Rhodothermia</taxon>
        <taxon>Rhodothermales</taxon>
        <taxon>Rubricoccaceae</taxon>
        <taxon>Rubricoccus</taxon>
    </lineage>
</organism>
<evidence type="ECO:0000256" key="3">
    <source>
        <dbReference type="ARBA" id="ARBA00022840"/>
    </source>
</evidence>
<dbReference type="FunCoup" id="A0A259TUA7">
    <property type="interactions" value="227"/>
</dbReference>
<dbReference type="GO" id="GO:0005886">
    <property type="term" value="C:plasma membrane"/>
    <property type="evidence" value="ECO:0007669"/>
    <property type="project" value="TreeGrafter"/>
</dbReference>
<comment type="caution">
    <text evidence="5">The sequence shown here is derived from an EMBL/GenBank/DDBJ whole genome shotgun (WGS) entry which is preliminary data.</text>
</comment>
<evidence type="ECO:0000259" key="4">
    <source>
        <dbReference type="PROSITE" id="PS00662"/>
    </source>
</evidence>
<dbReference type="InterPro" id="IPR003593">
    <property type="entry name" value="AAA+_ATPase"/>
</dbReference>
<dbReference type="Gene3D" id="3.30.450.90">
    <property type="match status" value="1"/>
</dbReference>
<proteinExistence type="inferred from homology"/>
<dbReference type="EMBL" id="MQWB01000011">
    <property type="protein sequence ID" value="OZC01276.1"/>
    <property type="molecule type" value="Genomic_DNA"/>
</dbReference>
<dbReference type="PANTHER" id="PTHR30258">
    <property type="entry name" value="TYPE II SECRETION SYSTEM PROTEIN GSPE-RELATED"/>
    <property type="match status" value="1"/>
</dbReference>
<dbReference type="PANTHER" id="PTHR30258:SF2">
    <property type="entry name" value="COMG OPERON PROTEIN 1"/>
    <property type="match status" value="1"/>
</dbReference>
<evidence type="ECO:0000256" key="2">
    <source>
        <dbReference type="ARBA" id="ARBA00022741"/>
    </source>
</evidence>
<dbReference type="RefSeq" id="WP_094551720.1">
    <property type="nucleotide sequence ID" value="NZ_MQWB01000011.1"/>
</dbReference>
<evidence type="ECO:0000256" key="1">
    <source>
        <dbReference type="ARBA" id="ARBA00006611"/>
    </source>
</evidence>
<dbReference type="SMART" id="SM00382">
    <property type="entry name" value="AAA"/>
    <property type="match status" value="1"/>
</dbReference>
<keyword evidence="2" id="KW-0547">Nucleotide-binding</keyword>
<dbReference type="InParanoid" id="A0A259TUA7"/>
<keyword evidence="6" id="KW-1185">Reference proteome</keyword>
<comment type="similarity">
    <text evidence="1">Belongs to the GSP E family.</text>
</comment>
<dbReference type="PROSITE" id="PS00662">
    <property type="entry name" value="T2SP_E"/>
    <property type="match status" value="1"/>
</dbReference>
<dbReference type="AlphaFoldDB" id="A0A259TUA7"/>
<name>A0A259TUA7_9BACT</name>
<gene>
    <name evidence="5" type="ORF">BSZ36_17670</name>
</gene>
<dbReference type="Gene3D" id="3.40.50.300">
    <property type="entry name" value="P-loop containing nucleotide triphosphate hydrolases"/>
    <property type="match status" value="1"/>
</dbReference>
<dbReference type="GO" id="GO:0016887">
    <property type="term" value="F:ATP hydrolysis activity"/>
    <property type="evidence" value="ECO:0007669"/>
    <property type="project" value="TreeGrafter"/>
</dbReference>
<evidence type="ECO:0000313" key="6">
    <source>
        <dbReference type="Proteomes" id="UP000216446"/>
    </source>
</evidence>
<dbReference type="GO" id="GO:0005524">
    <property type="term" value="F:ATP binding"/>
    <property type="evidence" value="ECO:0007669"/>
    <property type="project" value="UniProtKB-KW"/>
</dbReference>
<keyword evidence="3" id="KW-0067">ATP-binding</keyword>
<dbReference type="InterPro" id="IPR001482">
    <property type="entry name" value="T2SS/T4SS_dom"/>
</dbReference>
<feature type="domain" description="Bacterial type II secretion system protein E" evidence="4">
    <location>
        <begin position="292"/>
        <end position="306"/>
    </location>
</feature>
<reference evidence="5 6" key="1">
    <citation type="submission" date="2016-11" db="EMBL/GenBank/DDBJ databases">
        <title>Study of marine rhodopsin-containing bacteria.</title>
        <authorList>
            <person name="Yoshizawa S."/>
            <person name="Kumagai Y."/>
            <person name="Kogure K."/>
        </authorList>
    </citation>
    <scope>NUCLEOTIDE SEQUENCE [LARGE SCALE GENOMIC DNA]</scope>
    <source>
        <strain evidence="5 6">SG-29</strain>
    </source>
</reference>
<dbReference type="SUPFAM" id="SSF52540">
    <property type="entry name" value="P-loop containing nucleoside triphosphate hydrolases"/>
    <property type="match status" value="1"/>
</dbReference>
<dbReference type="Proteomes" id="UP000216446">
    <property type="component" value="Unassembled WGS sequence"/>
</dbReference>
<accession>A0A259TUA7</accession>
<dbReference type="OrthoDB" id="9808272at2"/>
<sequence>MISTLAPPPDALRRLRAVSLPGESGSLRVACPEGTEEAVIRDLAFLTGLSVEAVGTPEHELRDLLSTEASGETTSQTLRPAGLLTVPSGSAVQVVDAFLRGAAERAASDIHLEPSEAGLAVRFRLDGVLHAAADLPPHRRDEVIARVKVLAGLDIAEKRRPQDGRLRFTPSGRRPVDVRVSTIPTTSGEKVVLRLLDRDRVRLDLATLGHEPYVLGALREAIVRPHGMVLVTGPTGSGKTTTLYAALHEIDRQALNVTTVEDPVEFEIEGVAQVPVRPEIGFSFAEALRAFLRQDPDVVMVGEIRDRETAEVAVRAALTGHLVLSTLHTNDAASAVTRLVDMGVEPYLVAASLRFVLAQRLVRRTCPECRAPLAPEDLLPEERPFATPERPVWRGYGCTACAHTGYAGRIAVAEALPISDAIAALITDGAGPGAIRQAAAADGWRSLRENAERALYSGHTTASEVLRHTLA</sequence>